<accession>A0A0E9W5H6</accession>
<protein>
    <submittedName>
        <fullName evidence="1">Uncharacterized protein</fullName>
    </submittedName>
</protein>
<sequence length="13" mass="1571">MLVCFFFMCFGLL</sequence>
<reference evidence="1" key="2">
    <citation type="journal article" date="2015" name="Fish Shellfish Immunol.">
        <title>Early steps in the European eel (Anguilla anguilla)-Vibrio vulnificus interaction in the gills: Role of the RtxA13 toxin.</title>
        <authorList>
            <person name="Callol A."/>
            <person name="Pajuelo D."/>
            <person name="Ebbesson L."/>
            <person name="Teles M."/>
            <person name="MacKenzie S."/>
            <person name="Amaro C."/>
        </authorList>
    </citation>
    <scope>NUCLEOTIDE SEQUENCE</scope>
</reference>
<organism evidence="1">
    <name type="scientific">Anguilla anguilla</name>
    <name type="common">European freshwater eel</name>
    <name type="synonym">Muraena anguilla</name>
    <dbReference type="NCBI Taxonomy" id="7936"/>
    <lineage>
        <taxon>Eukaryota</taxon>
        <taxon>Metazoa</taxon>
        <taxon>Chordata</taxon>
        <taxon>Craniata</taxon>
        <taxon>Vertebrata</taxon>
        <taxon>Euteleostomi</taxon>
        <taxon>Actinopterygii</taxon>
        <taxon>Neopterygii</taxon>
        <taxon>Teleostei</taxon>
        <taxon>Anguilliformes</taxon>
        <taxon>Anguillidae</taxon>
        <taxon>Anguilla</taxon>
    </lineage>
</organism>
<reference evidence="1" key="1">
    <citation type="submission" date="2014-11" db="EMBL/GenBank/DDBJ databases">
        <authorList>
            <person name="Amaro Gonzalez C."/>
        </authorList>
    </citation>
    <scope>NUCLEOTIDE SEQUENCE</scope>
</reference>
<evidence type="ECO:0000313" key="1">
    <source>
        <dbReference type="EMBL" id="JAH84815.1"/>
    </source>
</evidence>
<proteinExistence type="predicted"/>
<name>A0A0E9W5H6_ANGAN</name>
<dbReference type="EMBL" id="GBXM01023762">
    <property type="protein sequence ID" value="JAH84815.1"/>
    <property type="molecule type" value="Transcribed_RNA"/>
</dbReference>